<dbReference type="SUPFAM" id="SSF51905">
    <property type="entry name" value="FAD/NAD(P)-binding domain"/>
    <property type="match status" value="1"/>
</dbReference>
<dbReference type="GO" id="GO:0005737">
    <property type="term" value="C:cytoplasm"/>
    <property type="evidence" value="ECO:0007669"/>
    <property type="project" value="TreeGrafter"/>
</dbReference>
<dbReference type="SUPFAM" id="SSF54373">
    <property type="entry name" value="FAD-linked reductases, C-terminal domain"/>
    <property type="match status" value="1"/>
</dbReference>
<dbReference type="PANTHER" id="PTHR13847:SF287">
    <property type="entry name" value="FAD-DEPENDENT OXIDOREDUCTASE DOMAIN-CONTAINING PROTEIN 1"/>
    <property type="match status" value="1"/>
</dbReference>
<feature type="domain" description="FAD dependent oxidoreductase" evidence="2">
    <location>
        <begin position="6"/>
        <end position="362"/>
    </location>
</feature>
<dbReference type="RefSeq" id="WP_172178042.1">
    <property type="nucleotide sequence ID" value="NZ_WOEZ01000292.1"/>
</dbReference>
<gene>
    <name evidence="3" type="ORF">GNZ13_47305</name>
</gene>
<reference evidence="3 4" key="1">
    <citation type="submission" date="2019-11" db="EMBL/GenBank/DDBJ databases">
        <title>Metabolism of dissolved organic matter in forest soils.</title>
        <authorList>
            <person name="Cyle K.T."/>
            <person name="Wilhelm R.C."/>
            <person name="Martinez C.E."/>
        </authorList>
    </citation>
    <scope>NUCLEOTIDE SEQUENCE [LARGE SCALE GENOMIC DNA]</scope>
    <source>
        <strain evidence="3 4">5N</strain>
    </source>
</reference>
<protein>
    <submittedName>
        <fullName evidence="3">FAD-dependent oxidoreductase</fullName>
    </submittedName>
</protein>
<dbReference type="InterPro" id="IPR006076">
    <property type="entry name" value="FAD-dep_OxRdtase"/>
</dbReference>
<keyword evidence="4" id="KW-1185">Reference proteome</keyword>
<dbReference type="AlphaFoldDB" id="A0A972NZ83"/>
<dbReference type="Gene3D" id="3.50.50.60">
    <property type="entry name" value="FAD/NAD(P)-binding domain"/>
    <property type="match status" value="1"/>
</dbReference>
<evidence type="ECO:0000313" key="4">
    <source>
        <dbReference type="Proteomes" id="UP000655523"/>
    </source>
</evidence>
<dbReference type="Gene3D" id="3.30.9.10">
    <property type="entry name" value="D-Amino Acid Oxidase, subunit A, domain 2"/>
    <property type="match status" value="1"/>
</dbReference>
<dbReference type="GO" id="GO:0016491">
    <property type="term" value="F:oxidoreductase activity"/>
    <property type="evidence" value="ECO:0007669"/>
    <property type="project" value="UniProtKB-KW"/>
</dbReference>
<name>A0A972NZ83_9BURK</name>
<proteinExistence type="predicted"/>
<dbReference type="PANTHER" id="PTHR13847">
    <property type="entry name" value="SARCOSINE DEHYDROGENASE-RELATED"/>
    <property type="match status" value="1"/>
</dbReference>
<evidence type="ECO:0000313" key="3">
    <source>
        <dbReference type="EMBL" id="NPT61936.1"/>
    </source>
</evidence>
<sequence>MAKSADVIVIGSGGLGAATAYYLAKRGTRRVALLDRHEIGSQTSPRAAGMVNCLRKNDLMINLITSAANKIRRFSADTGQPLDWVQSGSLKVARRPEDAEVIQEDIQRGRRHGLDVEELSLDAAHRLNPFLETTGVAAVMRIGDDMYFNPAQLAVGFARAAQAYGAEVLPKTPVTHVLIEDGEVTGVDTTRGRIRSPVVVDAAGAWTRQVAEASGIQVPLITTAQQLFVTEPVPDARAELPMIRIMDAAVYMRPCDGGFLWGVYEDDPTFFDMNDFDTNFDIKDLSLDAEVLWHYGRDVEAQLPVLLKAAVREHRGGLPTMTADGQHIVGPASAIRGFYFASGCNVAGLSIAPALGEALAAWIIDGAPPIDLTPLSVSRFGAGPWPDDELKKQAAWQYRHFYGAR</sequence>
<dbReference type="EMBL" id="WOEZ01000292">
    <property type="protein sequence ID" value="NPT61936.1"/>
    <property type="molecule type" value="Genomic_DNA"/>
</dbReference>
<evidence type="ECO:0000256" key="1">
    <source>
        <dbReference type="ARBA" id="ARBA00023002"/>
    </source>
</evidence>
<accession>A0A972NZ83</accession>
<comment type="caution">
    <text evidence="3">The sequence shown here is derived from an EMBL/GenBank/DDBJ whole genome shotgun (WGS) entry which is preliminary data.</text>
</comment>
<dbReference type="Proteomes" id="UP000655523">
    <property type="component" value="Unassembled WGS sequence"/>
</dbReference>
<evidence type="ECO:0000259" key="2">
    <source>
        <dbReference type="Pfam" id="PF01266"/>
    </source>
</evidence>
<keyword evidence="1" id="KW-0560">Oxidoreductase</keyword>
<organism evidence="3 4">
    <name type="scientific">Paraburkholderia elongata</name>
    <dbReference type="NCBI Taxonomy" id="2675747"/>
    <lineage>
        <taxon>Bacteria</taxon>
        <taxon>Pseudomonadati</taxon>
        <taxon>Pseudomonadota</taxon>
        <taxon>Betaproteobacteria</taxon>
        <taxon>Burkholderiales</taxon>
        <taxon>Burkholderiaceae</taxon>
        <taxon>Paraburkholderia</taxon>
    </lineage>
</organism>
<dbReference type="Pfam" id="PF01266">
    <property type="entry name" value="DAO"/>
    <property type="match status" value="1"/>
</dbReference>
<dbReference type="InterPro" id="IPR036188">
    <property type="entry name" value="FAD/NAD-bd_sf"/>
</dbReference>